<dbReference type="SMART" id="SM00119">
    <property type="entry name" value="HECTc"/>
    <property type="match status" value="1"/>
</dbReference>
<feature type="compositionally biased region" description="Low complexity" evidence="13">
    <location>
        <begin position="226"/>
        <end position="242"/>
    </location>
</feature>
<keyword evidence="8 10" id="KW-0833">Ubl conjugation pathway</keyword>
<feature type="compositionally biased region" description="Polar residues" evidence="13">
    <location>
        <begin position="302"/>
        <end position="314"/>
    </location>
</feature>
<dbReference type="Pfam" id="PF00168">
    <property type="entry name" value="C2"/>
    <property type="match status" value="1"/>
</dbReference>
<evidence type="ECO:0000256" key="4">
    <source>
        <dbReference type="ARBA" id="ARBA00022475"/>
    </source>
</evidence>
<feature type="domain" description="WW" evidence="15">
    <location>
        <begin position="374"/>
        <end position="407"/>
    </location>
</feature>
<feature type="compositionally biased region" description="Pro residues" evidence="13">
    <location>
        <begin position="500"/>
        <end position="511"/>
    </location>
</feature>
<dbReference type="AlphaFoldDB" id="A0ABD1E3K5"/>
<comment type="subcellular location">
    <subcellularLocation>
        <location evidence="2">Cell membrane</location>
        <topology evidence="2">Peripheral membrane protein</topology>
        <orientation evidence="2">Cytoplasmic side</orientation>
    </subcellularLocation>
</comment>
<organism evidence="17 18">
    <name type="scientific">Hypothenemus hampei</name>
    <name type="common">Coffee berry borer</name>
    <dbReference type="NCBI Taxonomy" id="57062"/>
    <lineage>
        <taxon>Eukaryota</taxon>
        <taxon>Metazoa</taxon>
        <taxon>Ecdysozoa</taxon>
        <taxon>Arthropoda</taxon>
        <taxon>Hexapoda</taxon>
        <taxon>Insecta</taxon>
        <taxon>Pterygota</taxon>
        <taxon>Neoptera</taxon>
        <taxon>Endopterygota</taxon>
        <taxon>Coleoptera</taxon>
        <taxon>Polyphaga</taxon>
        <taxon>Cucujiformia</taxon>
        <taxon>Curculionidae</taxon>
        <taxon>Scolytinae</taxon>
        <taxon>Hypothenemus</taxon>
    </lineage>
</organism>
<evidence type="ECO:0000259" key="16">
    <source>
        <dbReference type="PROSITE" id="PS50237"/>
    </source>
</evidence>
<evidence type="ECO:0000256" key="10">
    <source>
        <dbReference type="PIRNR" id="PIRNR001569"/>
    </source>
</evidence>
<dbReference type="Proteomes" id="UP001566132">
    <property type="component" value="Unassembled WGS sequence"/>
</dbReference>
<feature type="region of interest" description="Disordered" evidence="13">
    <location>
        <begin position="158"/>
        <end position="178"/>
    </location>
</feature>
<gene>
    <name evidence="17" type="ORF">ABEB36_014116</name>
</gene>
<protein>
    <recommendedName>
        <fullName evidence="10">E3 ubiquitin-protein ligase</fullName>
        <ecNumber evidence="10">2.3.2.26</ecNumber>
    </recommendedName>
</protein>
<evidence type="ECO:0000313" key="17">
    <source>
        <dbReference type="EMBL" id="KAL1489178.1"/>
    </source>
</evidence>
<dbReference type="GO" id="GO:0061630">
    <property type="term" value="F:ubiquitin protein ligase activity"/>
    <property type="evidence" value="ECO:0007669"/>
    <property type="project" value="UniProtKB-EC"/>
</dbReference>
<feature type="compositionally biased region" description="Polar residues" evidence="13">
    <location>
        <begin position="469"/>
        <end position="489"/>
    </location>
</feature>
<feature type="region of interest" description="Disordered" evidence="13">
    <location>
        <begin position="295"/>
        <end position="344"/>
    </location>
</feature>
<evidence type="ECO:0000256" key="2">
    <source>
        <dbReference type="ARBA" id="ARBA00004413"/>
    </source>
</evidence>
<evidence type="ECO:0000259" key="14">
    <source>
        <dbReference type="PROSITE" id="PS50004"/>
    </source>
</evidence>
<dbReference type="PANTHER" id="PTHR11254:SF395">
    <property type="entry name" value="E3 UBIQUITIN-PROTEIN LIGASE SMURF1"/>
    <property type="match status" value="1"/>
</dbReference>
<dbReference type="InterPro" id="IPR024928">
    <property type="entry name" value="E3_ub_ligase_SMURF1"/>
</dbReference>
<dbReference type="PROSITE" id="PS50237">
    <property type="entry name" value="HECT"/>
    <property type="match status" value="1"/>
</dbReference>
<comment type="catalytic activity">
    <reaction evidence="1 10">
        <text>S-ubiquitinyl-[E2 ubiquitin-conjugating enzyme]-L-cysteine + [acceptor protein]-L-lysine = [E2 ubiquitin-conjugating enzyme]-L-cysteine + N(6)-ubiquitinyl-[acceptor protein]-L-lysine.</text>
        <dbReference type="EC" id="2.3.2.26"/>
    </reaction>
</comment>
<comment type="caution">
    <text evidence="17">The sequence shown here is derived from an EMBL/GenBank/DDBJ whole genome shotgun (WGS) entry which is preliminary data.</text>
</comment>
<dbReference type="PIRSF" id="PIRSF001569">
    <property type="entry name" value="E3_ub_ligase_SMURF1"/>
    <property type="match status" value="1"/>
</dbReference>
<keyword evidence="6" id="KW-0677">Repeat</keyword>
<accession>A0ABD1E3K5</accession>
<keyword evidence="5 10" id="KW-0808">Transferase</keyword>
<evidence type="ECO:0000259" key="15">
    <source>
        <dbReference type="PROSITE" id="PS50020"/>
    </source>
</evidence>
<dbReference type="PROSITE" id="PS01159">
    <property type="entry name" value="WW_DOMAIN_1"/>
    <property type="match status" value="2"/>
</dbReference>
<dbReference type="GO" id="GO:0005886">
    <property type="term" value="C:plasma membrane"/>
    <property type="evidence" value="ECO:0007669"/>
    <property type="project" value="UniProtKB-SubCell"/>
</dbReference>
<evidence type="ECO:0000256" key="8">
    <source>
        <dbReference type="ARBA" id="ARBA00022786"/>
    </source>
</evidence>
<keyword evidence="4" id="KW-1003">Cell membrane</keyword>
<evidence type="ECO:0000256" key="1">
    <source>
        <dbReference type="ARBA" id="ARBA00000885"/>
    </source>
</evidence>
<dbReference type="Gene3D" id="2.60.40.150">
    <property type="entry name" value="C2 domain"/>
    <property type="match status" value="1"/>
</dbReference>
<dbReference type="Gene3D" id="3.90.1750.10">
    <property type="entry name" value="Hect, E3 ligase catalytic domains"/>
    <property type="match status" value="1"/>
</dbReference>
<dbReference type="CDD" id="cd08382">
    <property type="entry name" value="C2_Smurf-like"/>
    <property type="match status" value="1"/>
</dbReference>
<dbReference type="SUPFAM" id="SSF56204">
    <property type="entry name" value="Hect, E3 ligase catalytic domain"/>
    <property type="match status" value="1"/>
</dbReference>
<name>A0ABD1E3K5_HYPHA</name>
<dbReference type="GO" id="GO:0030154">
    <property type="term" value="P:cell differentiation"/>
    <property type="evidence" value="ECO:0007669"/>
    <property type="project" value="UniProtKB-KW"/>
</dbReference>
<dbReference type="InterPro" id="IPR050409">
    <property type="entry name" value="E3_ubiq-protein_ligase"/>
</dbReference>
<comment type="pathway">
    <text evidence="3 10">Protein modification; protein ubiquitination.</text>
</comment>
<dbReference type="PROSITE" id="PS50020">
    <property type="entry name" value="WW_DOMAIN_2"/>
    <property type="match status" value="3"/>
</dbReference>
<evidence type="ECO:0000256" key="5">
    <source>
        <dbReference type="ARBA" id="ARBA00022679"/>
    </source>
</evidence>
<evidence type="ECO:0000256" key="3">
    <source>
        <dbReference type="ARBA" id="ARBA00004906"/>
    </source>
</evidence>
<dbReference type="Pfam" id="PF00397">
    <property type="entry name" value="WW"/>
    <property type="match status" value="3"/>
</dbReference>
<sequence length="917" mass="101717">MSNTPSTRRTGAHKIRLTILCARNLVRKDLFRLPDPFAKVSVDGSGQCFSTETVKNTLDPKWNSHYDLYIGKNDSITISIWNHRKVHKRQGSGFLGCVRILNTSIQRLKDTGYQCLDLCKASQDDNEPVKGQIIISLFSRDGPSGGTPLAIVSPLGDIRGPTNNSATSDSNSIDDLPSGWEERRASNGRPYYVNHLTKSTQWIRPSLDGGKVINVNRIGGGAATPNNNNNNNEISGNNNINNNSEIGRNLRIEDQVNNTVNQNEVPSPLSPGTSGSIVVSPIIVKDSEQRGFIVNIEPNGALNPSTSTGSPQRTPTRRPRNGEGAGNGSGGVTSSSSSGRRRGRNRNSVIAAQIAAAVGQAVANGNTSGQQSKLDLPAGYELRTTQQGQVYFYHIPTGVSTWHDPRIPKDLTPLSLALDHLGPLPSGWEMRQTTSGRVYFVDHNSRTTQFTDPRLNTQILNNILKRVSPQTNGVQSSNPPQNVTATGATSSPAGVVSVPVAPPVQNPPPTSPRSRTFEDLPQGLLGESEHLPKYRRDLVAKLKVLRAELTAMQPQSGHCRLEVSRTEVFEESYRLIMKMRPKDMRKRLMVKFRGEEGLDYGGVAREWLHLLSREMLNPQYGLFQYSRDDHYTLQINPDSSVNPEHLSYFHFIGRILGIAVFHNHQLEGGFTLPFYKQLLNKPITLQDIEGVDPELHRSLTWMLENNIDGVLDTTFSVENNSFGIVKVHELKPGGSSLTVTEDNKKEYVKLYVNYRFMRGIEQQFLALQKGFTELIPPSSLRPFDERELELVISGIGSIDIVDWRSHTRLKHCTTDTPVVQWFWQAVDSYSEEMRARLLQFVTGSSRVPLQGFKALQGSTGAAGPRLFTIHCIDASPLNLPKAHTCFNRIDIPPYESYQVLYEKLTQAVEETCGFAVE</sequence>
<dbReference type="EC" id="2.3.2.26" evidence="10"/>
<reference evidence="17 18" key="1">
    <citation type="submission" date="2024-05" db="EMBL/GenBank/DDBJ databases">
        <title>Genetic variation in Jamaican populations of the coffee berry borer (Hypothenemus hampei).</title>
        <authorList>
            <person name="Errbii M."/>
            <person name="Myrie A."/>
        </authorList>
    </citation>
    <scope>NUCLEOTIDE SEQUENCE [LARGE SCALE GENOMIC DNA]</scope>
    <source>
        <strain evidence="17">JA-Hopewell-2020-01-JO</strain>
        <tissue evidence="17">Whole body</tissue>
    </source>
</reference>
<dbReference type="InterPro" id="IPR001202">
    <property type="entry name" value="WW_dom"/>
</dbReference>
<dbReference type="GO" id="GO:0007398">
    <property type="term" value="P:ectoderm development"/>
    <property type="evidence" value="ECO:0007669"/>
    <property type="project" value="UniProtKB-ARBA"/>
</dbReference>
<evidence type="ECO:0000256" key="9">
    <source>
        <dbReference type="ARBA" id="ARBA00023136"/>
    </source>
</evidence>
<feature type="compositionally biased region" description="Polar residues" evidence="13">
    <location>
        <begin position="161"/>
        <end position="173"/>
    </location>
</feature>
<feature type="domain" description="C2" evidence="14">
    <location>
        <begin position="1"/>
        <end position="118"/>
    </location>
</feature>
<feature type="compositionally biased region" description="Low complexity" evidence="13">
    <location>
        <begin position="490"/>
        <end position="499"/>
    </location>
</feature>
<dbReference type="PANTHER" id="PTHR11254">
    <property type="entry name" value="HECT DOMAIN UBIQUITIN-PROTEIN LIGASE"/>
    <property type="match status" value="1"/>
</dbReference>
<evidence type="ECO:0000313" key="18">
    <source>
        <dbReference type="Proteomes" id="UP001566132"/>
    </source>
</evidence>
<dbReference type="FunFam" id="2.20.70.10:FF:000014">
    <property type="entry name" value="E3 ubiquitin-protein ligase SMURF1"/>
    <property type="match status" value="1"/>
</dbReference>
<dbReference type="SMART" id="SM00456">
    <property type="entry name" value="WW"/>
    <property type="match status" value="3"/>
</dbReference>
<dbReference type="SUPFAM" id="SSF51045">
    <property type="entry name" value="WW domain"/>
    <property type="match status" value="3"/>
</dbReference>
<feature type="region of interest" description="Disordered" evidence="13">
    <location>
        <begin position="469"/>
        <end position="519"/>
    </location>
</feature>
<keyword evidence="7" id="KW-0221">Differentiation</keyword>
<dbReference type="GO" id="GO:0009966">
    <property type="term" value="P:regulation of signal transduction"/>
    <property type="evidence" value="ECO:0007669"/>
    <property type="project" value="UniProtKB-ARBA"/>
</dbReference>
<dbReference type="Gene3D" id="3.30.2160.10">
    <property type="entry name" value="Hect, E3 ligase catalytic domain"/>
    <property type="match status" value="1"/>
</dbReference>
<dbReference type="FunFam" id="2.20.70.10:FF:000017">
    <property type="entry name" value="E3 ubiquitin-protein ligase"/>
    <property type="match status" value="1"/>
</dbReference>
<feature type="domain" description="WW" evidence="15">
    <location>
        <begin position="174"/>
        <end position="207"/>
    </location>
</feature>
<dbReference type="FunFam" id="3.30.2160.10:FF:000001">
    <property type="entry name" value="E3 ubiquitin-protein ligase NEDD4-like"/>
    <property type="match status" value="1"/>
</dbReference>
<dbReference type="EMBL" id="JBDJPC010000012">
    <property type="protein sequence ID" value="KAL1489178.1"/>
    <property type="molecule type" value="Genomic_DNA"/>
</dbReference>
<dbReference type="PROSITE" id="PS50004">
    <property type="entry name" value="C2"/>
    <property type="match status" value="1"/>
</dbReference>
<dbReference type="GO" id="GO:0005737">
    <property type="term" value="C:cytoplasm"/>
    <property type="evidence" value="ECO:0007669"/>
    <property type="project" value="UniProtKB-ARBA"/>
</dbReference>
<dbReference type="Gene3D" id="2.20.70.10">
    <property type="match status" value="3"/>
</dbReference>
<dbReference type="CDD" id="cd00078">
    <property type="entry name" value="HECTc"/>
    <property type="match status" value="1"/>
</dbReference>
<keyword evidence="18" id="KW-1185">Reference proteome</keyword>
<feature type="domain" description="HECT" evidence="16">
    <location>
        <begin position="580"/>
        <end position="917"/>
    </location>
</feature>
<keyword evidence="9" id="KW-0472">Membrane</keyword>
<evidence type="ECO:0000256" key="13">
    <source>
        <dbReference type="SAM" id="MobiDB-lite"/>
    </source>
</evidence>
<evidence type="ECO:0000256" key="6">
    <source>
        <dbReference type="ARBA" id="ARBA00022737"/>
    </source>
</evidence>
<dbReference type="InterPro" id="IPR035892">
    <property type="entry name" value="C2_domain_sf"/>
</dbReference>
<dbReference type="CDD" id="cd00201">
    <property type="entry name" value="WW"/>
    <property type="match status" value="3"/>
</dbReference>
<evidence type="ECO:0000256" key="11">
    <source>
        <dbReference type="PIRSR" id="PIRSR001569-1"/>
    </source>
</evidence>
<dbReference type="InterPro" id="IPR035983">
    <property type="entry name" value="Hect_E3_ubiquitin_ligase"/>
</dbReference>
<feature type="region of interest" description="Disordered" evidence="13">
    <location>
        <begin position="220"/>
        <end position="242"/>
    </location>
</feature>
<dbReference type="InterPro" id="IPR000008">
    <property type="entry name" value="C2_dom"/>
</dbReference>
<dbReference type="FunFam" id="3.90.1750.10:FF:000079">
    <property type="entry name" value="E3 ubiquitin-protein ligase"/>
    <property type="match status" value="1"/>
</dbReference>
<dbReference type="Gene3D" id="3.30.2410.10">
    <property type="entry name" value="Hect, E3 ligase catalytic domain"/>
    <property type="match status" value="1"/>
</dbReference>
<evidence type="ECO:0000256" key="7">
    <source>
        <dbReference type="ARBA" id="ARBA00022782"/>
    </source>
</evidence>
<dbReference type="FunFam" id="3.30.2410.10:FF:000014">
    <property type="entry name" value="E3 ubiquitin-protein ligase SMURF1"/>
    <property type="match status" value="1"/>
</dbReference>
<evidence type="ECO:0000256" key="12">
    <source>
        <dbReference type="PROSITE-ProRule" id="PRU00104"/>
    </source>
</evidence>
<proteinExistence type="predicted"/>
<dbReference type="InterPro" id="IPR036020">
    <property type="entry name" value="WW_dom_sf"/>
</dbReference>
<feature type="domain" description="WW" evidence="15">
    <location>
        <begin position="422"/>
        <end position="455"/>
    </location>
</feature>
<dbReference type="FunFam" id="2.60.40.150:FF:000024">
    <property type="entry name" value="E3 ubiquitin-protein ligase"/>
    <property type="match status" value="1"/>
</dbReference>
<dbReference type="SMART" id="SM00239">
    <property type="entry name" value="C2"/>
    <property type="match status" value="1"/>
</dbReference>
<feature type="active site" description="Glycyl thioester intermediate" evidence="11 12">
    <location>
        <position position="885"/>
    </location>
</feature>
<dbReference type="Pfam" id="PF00632">
    <property type="entry name" value="HECT"/>
    <property type="match status" value="1"/>
</dbReference>
<dbReference type="SUPFAM" id="SSF49562">
    <property type="entry name" value="C2 domain (Calcium/lipid-binding domain, CaLB)"/>
    <property type="match status" value="1"/>
</dbReference>
<dbReference type="InterPro" id="IPR000569">
    <property type="entry name" value="HECT_dom"/>
</dbReference>